<dbReference type="OrthoDB" id="420264at2759"/>
<comment type="pathway">
    <text evidence="3">Amino-acid degradation; L-tryptophan degradation via kynurenine pathway; L-kynurenine from L-tryptophan: step 2/2.</text>
</comment>
<evidence type="ECO:0000256" key="3">
    <source>
        <dbReference type="HAMAP-Rule" id="MF_03014"/>
    </source>
</evidence>
<dbReference type="AlphaFoldDB" id="A0A8K0J6Y0"/>
<evidence type="ECO:0000313" key="5">
    <source>
        <dbReference type="EMBL" id="KAG5917156.1"/>
    </source>
</evidence>
<comment type="subunit">
    <text evidence="3">Homodimer.</text>
</comment>
<dbReference type="InterPro" id="IPR027519">
    <property type="entry name" value="KFase_ver/fungi-typ"/>
</dbReference>
<dbReference type="UniPathway" id="UPA00333">
    <property type="reaction ID" value="UER00454"/>
</dbReference>
<dbReference type="GO" id="GO:0019441">
    <property type="term" value="P:L-tryptophan catabolic process to kynurenine"/>
    <property type="evidence" value="ECO:0007669"/>
    <property type="project" value="UniProtKB-UniRule"/>
</dbReference>
<dbReference type="Pfam" id="PF20434">
    <property type="entry name" value="BD-FAE"/>
    <property type="match status" value="1"/>
</dbReference>
<comment type="similarity">
    <text evidence="3">Belongs to the kynurenine formamidase family.</text>
</comment>
<dbReference type="EMBL" id="SRPY01000832">
    <property type="protein sequence ID" value="KAG5917156.1"/>
    <property type="molecule type" value="Genomic_DNA"/>
</dbReference>
<dbReference type="PANTHER" id="PTHR48081:SF33">
    <property type="entry name" value="KYNURENINE FORMAMIDASE"/>
    <property type="match status" value="1"/>
</dbReference>
<gene>
    <name evidence="5" type="ORF">E4U42_007371</name>
</gene>
<evidence type="ECO:0000256" key="2">
    <source>
        <dbReference type="ARBA" id="ARBA00023079"/>
    </source>
</evidence>
<organism evidence="5 6">
    <name type="scientific">Claviceps africana</name>
    <dbReference type="NCBI Taxonomy" id="83212"/>
    <lineage>
        <taxon>Eukaryota</taxon>
        <taxon>Fungi</taxon>
        <taxon>Dikarya</taxon>
        <taxon>Ascomycota</taxon>
        <taxon>Pezizomycotina</taxon>
        <taxon>Sordariomycetes</taxon>
        <taxon>Hypocreomycetidae</taxon>
        <taxon>Hypocreales</taxon>
        <taxon>Clavicipitaceae</taxon>
        <taxon>Claviceps</taxon>
    </lineage>
</organism>
<comment type="catalytic activity">
    <reaction evidence="3">
        <text>N-formyl-L-kynurenine + H2O = L-kynurenine + formate + H(+)</text>
        <dbReference type="Rhea" id="RHEA:13009"/>
        <dbReference type="ChEBI" id="CHEBI:15377"/>
        <dbReference type="ChEBI" id="CHEBI:15378"/>
        <dbReference type="ChEBI" id="CHEBI:15740"/>
        <dbReference type="ChEBI" id="CHEBI:57959"/>
        <dbReference type="ChEBI" id="CHEBI:58629"/>
        <dbReference type="EC" id="3.5.1.9"/>
    </reaction>
</comment>
<feature type="short sequence motif" description="HGGXW" evidence="3">
    <location>
        <begin position="75"/>
        <end position="79"/>
    </location>
</feature>
<comment type="domain">
    <text evidence="3">The main chain amide nitrogen atoms of the second glycine and its adjacent residue in the HGGXW motif define the oxyanion hole, and stabilize the oxyanion that forms during the nucleophilic attack by the catalytic serine during substrate cleavage.</text>
</comment>
<protein>
    <recommendedName>
        <fullName evidence="3">Kynurenine formamidase</fullName>
        <shortName evidence="3">KFA</shortName>
        <shortName evidence="3">KFase</shortName>
        <ecNumber evidence="3">3.5.1.9</ecNumber>
    </recommendedName>
    <alternativeName>
        <fullName evidence="3">Arylformamidase</fullName>
    </alternativeName>
    <alternativeName>
        <fullName evidence="3">N-formylkynurenine formamidase</fullName>
        <shortName evidence="3">FKF</shortName>
    </alternativeName>
</protein>
<keyword evidence="6" id="KW-1185">Reference proteome</keyword>
<dbReference type="InterPro" id="IPR029058">
    <property type="entry name" value="AB_hydrolase_fold"/>
</dbReference>
<feature type="domain" description="BD-FAE-like" evidence="4">
    <location>
        <begin position="70"/>
        <end position="286"/>
    </location>
</feature>
<feature type="active site" evidence="3">
    <location>
        <position position="305"/>
    </location>
</feature>
<comment type="function">
    <text evidence="3">Catalyzes the hydrolysis of N-formyl-L-kynurenine to L-kynurenine, the second step in the kynurenine pathway of tryptophan degradation. Kynurenine may be further oxidized to nicotinic acid, NAD(H) and NADP(H). Required for elimination of toxic metabolites.</text>
</comment>
<dbReference type="GO" id="GO:0034354">
    <property type="term" value="P:'de novo' NAD+ biosynthetic process from L-tryptophan"/>
    <property type="evidence" value="ECO:0007669"/>
    <property type="project" value="UniProtKB-UniRule"/>
</dbReference>
<dbReference type="InterPro" id="IPR049492">
    <property type="entry name" value="BD-FAE-like_dom"/>
</dbReference>
<evidence type="ECO:0000259" key="4">
    <source>
        <dbReference type="Pfam" id="PF20434"/>
    </source>
</evidence>
<dbReference type="Proteomes" id="UP000811619">
    <property type="component" value="Unassembled WGS sequence"/>
</dbReference>
<dbReference type="EC" id="3.5.1.9" evidence="3"/>
<dbReference type="SUPFAM" id="SSF53474">
    <property type="entry name" value="alpha/beta-Hydrolases"/>
    <property type="match status" value="1"/>
</dbReference>
<proteinExistence type="inferred from homology"/>
<name>A0A8K0J6Y0_9HYPO</name>
<dbReference type="HAMAP" id="MF_03014">
    <property type="entry name" value="KFase"/>
    <property type="match status" value="1"/>
</dbReference>
<dbReference type="GO" id="GO:0004061">
    <property type="term" value="F:arylformamidase activity"/>
    <property type="evidence" value="ECO:0007669"/>
    <property type="project" value="UniProtKB-UniRule"/>
</dbReference>
<sequence>MGSIPDSWSEKPWVQRNDLGVPMWQKSQVAYASLPNQLQHVDVWVPIKYIPWPETETLPSSWLPDPHTLWVIYIHGGAWRDPLITSASFTPTLKNLSPAWLQSRKSPVAFASIDYSLSPYPSHPTDPSRPCDDSRNAAHPKHIVDVVEAISFLQKRADFGNNYILVGHSCGATLAFQAAMNPERWAAGTVKDPIHAPWMVLGINGLYDMLELTENPGGQHDQYRPTYAQITRNAFGHDKDVWRAISPAFVDDWATEWPDGRHVMLVQGPQDELVPYRQGERMKDSLVGSKADRLVVELTDGDGEHDDIWRKGTLLAKLLTRAVDTVSNL</sequence>
<dbReference type="PANTHER" id="PTHR48081">
    <property type="entry name" value="AB HYDROLASE SUPERFAMILY PROTEIN C4A8.06C"/>
    <property type="match status" value="1"/>
</dbReference>
<feature type="active site" evidence="3">
    <location>
        <position position="271"/>
    </location>
</feature>
<evidence type="ECO:0000256" key="1">
    <source>
        <dbReference type="ARBA" id="ARBA00022801"/>
    </source>
</evidence>
<comment type="caution">
    <text evidence="5">The sequence shown here is derived from an EMBL/GenBank/DDBJ whole genome shotgun (WGS) entry which is preliminary data.</text>
</comment>
<reference evidence="5" key="1">
    <citation type="journal article" date="2020" name="bioRxiv">
        <title>Whole genome comparisons of ergot fungi reveals the divergence and evolution of species within the genus Claviceps are the result of varying mechanisms driving genome evolution and host range expansion.</title>
        <authorList>
            <person name="Wyka S.A."/>
            <person name="Mondo S.J."/>
            <person name="Liu M."/>
            <person name="Dettman J."/>
            <person name="Nalam V."/>
            <person name="Broders K.D."/>
        </authorList>
    </citation>
    <scope>NUCLEOTIDE SEQUENCE</scope>
    <source>
        <strain evidence="5">CCC 489</strain>
    </source>
</reference>
<dbReference type="InterPro" id="IPR050300">
    <property type="entry name" value="GDXG_lipolytic_enzyme"/>
</dbReference>
<feature type="active site" description="Nucleophile" evidence="3">
    <location>
        <position position="169"/>
    </location>
</feature>
<keyword evidence="1 3" id="KW-0378">Hydrolase</keyword>
<accession>A0A8K0J6Y0</accession>
<keyword evidence="2 3" id="KW-0823">Tryptophan catabolism</keyword>
<dbReference type="Gene3D" id="3.40.50.1820">
    <property type="entry name" value="alpha/beta hydrolase"/>
    <property type="match status" value="1"/>
</dbReference>
<evidence type="ECO:0000313" key="6">
    <source>
        <dbReference type="Proteomes" id="UP000811619"/>
    </source>
</evidence>